<organism evidence="8 9">
    <name type="scientific">Candidatus Komeilibacteria bacterium RIFCSPLOWO2_02_FULL_48_11</name>
    <dbReference type="NCBI Taxonomy" id="1798553"/>
    <lineage>
        <taxon>Bacteria</taxon>
        <taxon>Candidatus Komeiliibacteriota</taxon>
    </lineage>
</organism>
<comment type="catalytic activity">
    <reaction evidence="5">
        <text>L-methionyl-tRNA(fMet) + (6R)-10-formyltetrahydrofolate = N-formyl-L-methionyl-tRNA(fMet) + (6S)-5,6,7,8-tetrahydrofolate + H(+)</text>
        <dbReference type="Rhea" id="RHEA:24380"/>
        <dbReference type="Rhea" id="RHEA-COMP:9952"/>
        <dbReference type="Rhea" id="RHEA-COMP:9953"/>
        <dbReference type="ChEBI" id="CHEBI:15378"/>
        <dbReference type="ChEBI" id="CHEBI:57453"/>
        <dbReference type="ChEBI" id="CHEBI:78530"/>
        <dbReference type="ChEBI" id="CHEBI:78844"/>
        <dbReference type="ChEBI" id="CHEBI:195366"/>
        <dbReference type="EC" id="2.1.2.9"/>
    </reaction>
</comment>
<dbReference type="STRING" id="1798553.A3H70_01855"/>
<evidence type="ECO:0000259" key="7">
    <source>
        <dbReference type="Pfam" id="PF02911"/>
    </source>
</evidence>
<dbReference type="AlphaFoldDB" id="A0A1G2BVZ2"/>
<dbReference type="GO" id="GO:0004479">
    <property type="term" value="F:methionyl-tRNA formyltransferase activity"/>
    <property type="evidence" value="ECO:0007669"/>
    <property type="project" value="UniProtKB-UniRule"/>
</dbReference>
<dbReference type="Gene3D" id="3.40.50.12230">
    <property type="match status" value="1"/>
</dbReference>
<protein>
    <recommendedName>
        <fullName evidence="2 5">Methionyl-tRNA formyltransferase</fullName>
        <ecNumber evidence="2 5">2.1.2.9</ecNumber>
    </recommendedName>
</protein>
<dbReference type="EMBL" id="MHKO01000005">
    <property type="protein sequence ID" value="OGY93106.1"/>
    <property type="molecule type" value="Genomic_DNA"/>
</dbReference>
<sequence length="363" mass="40374">MKKNKCQAVFFGTPDFAVPSLEALSKASAKGGQAFCNIKTVVTQPDKPVGRHQSKPVPSSVKQACQRLKLPVLEGLDSLKDVEADLGIVVAYGEILPKWLLDHFPLGIVNVHPSLLPKYRGPSPIQAAILNQDKETGVTLIKLDDKIDHGLIVAQENHPLTPSWVQEGGRFSGHTFLSLTPPPLPRRGLGGGPSAGQLHDHLSQIGADMLIKYLPDYIAGKIKLKPQDDSKASYTKKLTKQDGKIDWKKSPQEIEAHVRAMNPWPGAWTMWRGKRLIIWKASLNRHPERSEAESRDLIVYPRDFGQRLTSLWLASTPACPEYARGGRNDVLNFEEVQLEGKKKMPFAEFAKGHPEFLNTTFFF</sequence>
<reference evidence="8 9" key="1">
    <citation type="journal article" date="2016" name="Nat. Commun.">
        <title>Thousands of microbial genomes shed light on interconnected biogeochemical processes in an aquifer system.</title>
        <authorList>
            <person name="Anantharaman K."/>
            <person name="Brown C.T."/>
            <person name="Hug L.A."/>
            <person name="Sharon I."/>
            <person name="Castelle C.J."/>
            <person name="Probst A.J."/>
            <person name="Thomas B.C."/>
            <person name="Singh A."/>
            <person name="Wilkins M.J."/>
            <person name="Karaoz U."/>
            <person name="Brodie E.L."/>
            <person name="Williams K.H."/>
            <person name="Hubbard S.S."/>
            <person name="Banfield J.F."/>
        </authorList>
    </citation>
    <scope>NUCLEOTIDE SEQUENCE [LARGE SCALE GENOMIC DNA]</scope>
</reference>
<dbReference type="GO" id="GO:0005829">
    <property type="term" value="C:cytosol"/>
    <property type="evidence" value="ECO:0007669"/>
    <property type="project" value="TreeGrafter"/>
</dbReference>
<dbReference type="SUPFAM" id="SSF50486">
    <property type="entry name" value="FMT C-terminal domain-like"/>
    <property type="match status" value="1"/>
</dbReference>
<evidence type="ECO:0000256" key="4">
    <source>
        <dbReference type="ARBA" id="ARBA00022917"/>
    </source>
</evidence>
<dbReference type="InterPro" id="IPR044135">
    <property type="entry name" value="Met-tRNA-FMT_C"/>
</dbReference>
<dbReference type="CDD" id="cd08704">
    <property type="entry name" value="Met_tRNA_FMT_C"/>
    <property type="match status" value="1"/>
</dbReference>
<evidence type="ECO:0000313" key="8">
    <source>
        <dbReference type="EMBL" id="OGY93106.1"/>
    </source>
</evidence>
<dbReference type="NCBIfam" id="TIGR00460">
    <property type="entry name" value="fmt"/>
    <property type="match status" value="1"/>
</dbReference>
<evidence type="ECO:0000313" key="9">
    <source>
        <dbReference type="Proteomes" id="UP000178109"/>
    </source>
</evidence>
<dbReference type="PANTHER" id="PTHR11138">
    <property type="entry name" value="METHIONYL-TRNA FORMYLTRANSFERASE"/>
    <property type="match status" value="1"/>
</dbReference>
<keyword evidence="3 5" id="KW-0808">Transferase</keyword>
<dbReference type="Proteomes" id="UP000178109">
    <property type="component" value="Unassembled WGS sequence"/>
</dbReference>
<dbReference type="InterPro" id="IPR011034">
    <property type="entry name" value="Formyl_transferase-like_C_sf"/>
</dbReference>
<feature type="domain" description="Formyl transferase N-terminal" evidence="6">
    <location>
        <begin position="9"/>
        <end position="162"/>
    </location>
</feature>
<evidence type="ECO:0000256" key="1">
    <source>
        <dbReference type="ARBA" id="ARBA00010699"/>
    </source>
</evidence>
<dbReference type="InterPro" id="IPR041711">
    <property type="entry name" value="Met-tRNA-FMT_N"/>
</dbReference>
<dbReference type="InterPro" id="IPR036477">
    <property type="entry name" value="Formyl_transf_N_sf"/>
</dbReference>
<dbReference type="Pfam" id="PF02911">
    <property type="entry name" value="Formyl_trans_C"/>
    <property type="match status" value="1"/>
</dbReference>
<dbReference type="HAMAP" id="MF_00182">
    <property type="entry name" value="Formyl_trans"/>
    <property type="match status" value="1"/>
</dbReference>
<dbReference type="EC" id="2.1.2.9" evidence="2 5"/>
<evidence type="ECO:0000256" key="2">
    <source>
        <dbReference type="ARBA" id="ARBA00012261"/>
    </source>
</evidence>
<feature type="binding site" evidence="5">
    <location>
        <begin position="114"/>
        <end position="117"/>
    </location>
    <ligand>
        <name>(6S)-5,6,7,8-tetrahydrofolate</name>
        <dbReference type="ChEBI" id="CHEBI:57453"/>
    </ligand>
</feature>
<gene>
    <name evidence="5" type="primary">fmt</name>
    <name evidence="8" type="ORF">A3H70_01855</name>
</gene>
<comment type="similarity">
    <text evidence="1 5">Belongs to the Fmt family.</text>
</comment>
<dbReference type="SUPFAM" id="SSF53328">
    <property type="entry name" value="Formyltransferase"/>
    <property type="match status" value="2"/>
</dbReference>
<dbReference type="PANTHER" id="PTHR11138:SF5">
    <property type="entry name" value="METHIONYL-TRNA FORMYLTRANSFERASE, MITOCHONDRIAL"/>
    <property type="match status" value="1"/>
</dbReference>
<comment type="caution">
    <text evidence="8">The sequence shown here is derived from an EMBL/GenBank/DDBJ whole genome shotgun (WGS) entry which is preliminary data.</text>
</comment>
<dbReference type="Pfam" id="PF00551">
    <property type="entry name" value="Formyl_trans_N"/>
    <property type="match status" value="1"/>
</dbReference>
<evidence type="ECO:0000256" key="3">
    <source>
        <dbReference type="ARBA" id="ARBA00022679"/>
    </source>
</evidence>
<dbReference type="InterPro" id="IPR005793">
    <property type="entry name" value="Formyl_trans_C"/>
</dbReference>
<dbReference type="CDD" id="cd08646">
    <property type="entry name" value="FMT_core_Met-tRNA-FMT_N"/>
    <property type="match status" value="1"/>
</dbReference>
<comment type="function">
    <text evidence="5">Attaches a formyl group to the free amino group of methionyl-tRNA(fMet). The formyl group appears to play a dual role in the initiator identity of N-formylmethionyl-tRNA by promoting its recognition by IF2 and preventing the misappropriation of this tRNA by the elongation apparatus.</text>
</comment>
<dbReference type="InterPro" id="IPR005794">
    <property type="entry name" value="Fmt"/>
</dbReference>
<evidence type="ECO:0000256" key="5">
    <source>
        <dbReference type="HAMAP-Rule" id="MF_00182"/>
    </source>
</evidence>
<evidence type="ECO:0000259" key="6">
    <source>
        <dbReference type="Pfam" id="PF00551"/>
    </source>
</evidence>
<name>A0A1G2BVZ2_9BACT</name>
<keyword evidence="4 5" id="KW-0648">Protein biosynthesis</keyword>
<accession>A0A1G2BVZ2</accession>
<feature type="domain" description="Formyl transferase C-terminal" evidence="7">
    <location>
        <begin position="237"/>
        <end position="353"/>
    </location>
</feature>
<dbReference type="InterPro" id="IPR002376">
    <property type="entry name" value="Formyl_transf_N"/>
</dbReference>
<proteinExistence type="inferred from homology"/>